<feature type="coiled-coil region" evidence="1">
    <location>
        <begin position="204"/>
        <end position="231"/>
    </location>
</feature>
<proteinExistence type="predicted"/>
<dbReference type="GO" id="GO:0003677">
    <property type="term" value="F:DNA binding"/>
    <property type="evidence" value="ECO:0007669"/>
    <property type="project" value="InterPro"/>
</dbReference>
<evidence type="ECO:0000313" key="4">
    <source>
        <dbReference type="EMBL" id="SKB03565.1"/>
    </source>
</evidence>
<evidence type="ECO:0000259" key="2">
    <source>
        <dbReference type="Pfam" id="PF01548"/>
    </source>
</evidence>
<dbReference type="Proteomes" id="UP000189735">
    <property type="component" value="Unassembled WGS sequence"/>
</dbReference>
<dbReference type="InterPro" id="IPR002525">
    <property type="entry name" value="Transp_IS110-like_N"/>
</dbReference>
<dbReference type="InterPro" id="IPR003346">
    <property type="entry name" value="Transposase_20"/>
</dbReference>
<dbReference type="InterPro" id="IPR047650">
    <property type="entry name" value="Transpos_IS110"/>
</dbReference>
<dbReference type="RefSeq" id="WP_078715601.1">
    <property type="nucleotide sequence ID" value="NZ_FUYG01000019.1"/>
</dbReference>
<dbReference type="GO" id="GO:0006313">
    <property type="term" value="P:DNA transposition"/>
    <property type="evidence" value="ECO:0007669"/>
    <property type="project" value="InterPro"/>
</dbReference>
<sequence>MVTTKRHVEATIVVAGIDTHKDTHHVAVLDLVGRVLGTAEFPTTPAGYQAVADWIAEHGVIDRVGIELTGSYGAGLTRYLTAAGVTVLEVNTTDKATRARQGKNDTIDAISAAQKVLSGMATAVPKDTTTVVESVRMLMLVRDSAVKARTQALNQIKDLIVTAPAVLREEFTGLTLTAAAKKAAQLRPDRTRLADPAQAGKLALKRLGDRIGDLTDEIVEAEKQLDVLVHDAVPTLLSRPGIGTLTAAQFLITAGANIGRIRTDAAFAHLCGAAPIPASSGKTDRHRLNRFGDRQANRALHIVIIGRMRYDDETKAYIGKKLTEGKSKKDAIRALKRFLARRIFHDLTTDLGTPMVTT</sequence>
<dbReference type="PANTHER" id="PTHR33055:SF16">
    <property type="entry name" value="TRANSPOSASE FOR INSERTION SEQUENCE ELEMENT IS1547"/>
    <property type="match status" value="1"/>
</dbReference>
<dbReference type="EMBL" id="FUYG01000019">
    <property type="protein sequence ID" value="SKB03565.1"/>
    <property type="molecule type" value="Genomic_DNA"/>
</dbReference>
<protein>
    <submittedName>
        <fullName evidence="4">Transposase</fullName>
    </submittedName>
</protein>
<keyword evidence="1" id="KW-0175">Coiled coil</keyword>
<evidence type="ECO:0000259" key="3">
    <source>
        <dbReference type="Pfam" id="PF02371"/>
    </source>
</evidence>
<reference evidence="5" key="1">
    <citation type="submission" date="2017-02" db="EMBL/GenBank/DDBJ databases">
        <authorList>
            <person name="Varghese N."/>
            <person name="Submissions S."/>
        </authorList>
    </citation>
    <scope>NUCLEOTIDE SEQUENCE [LARGE SCALE GENOMIC DNA]</scope>
    <source>
        <strain evidence="5">VKM Ac-2052</strain>
    </source>
</reference>
<feature type="domain" description="Transposase IS110-like N-terminal" evidence="2">
    <location>
        <begin position="15"/>
        <end position="159"/>
    </location>
</feature>
<evidence type="ECO:0000256" key="1">
    <source>
        <dbReference type="SAM" id="Coils"/>
    </source>
</evidence>
<dbReference type="NCBIfam" id="NF033542">
    <property type="entry name" value="transpos_IS110"/>
    <property type="match status" value="1"/>
</dbReference>
<organism evidence="4 5">
    <name type="scientific">Agreia bicolorata</name>
    <dbReference type="NCBI Taxonomy" id="110935"/>
    <lineage>
        <taxon>Bacteria</taxon>
        <taxon>Bacillati</taxon>
        <taxon>Actinomycetota</taxon>
        <taxon>Actinomycetes</taxon>
        <taxon>Micrococcales</taxon>
        <taxon>Microbacteriaceae</taxon>
        <taxon>Agreia</taxon>
    </lineage>
</organism>
<feature type="domain" description="Transposase IS116/IS110/IS902 C-terminal" evidence="3">
    <location>
        <begin position="235"/>
        <end position="317"/>
    </location>
</feature>
<dbReference type="AlphaFoldDB" id="A0A1T4YQK7"/>
<name>A0A1T4YQK7_9MICO</name>
<gene>
    <name evidence="4" type="ORF">SAMN06295879_3735</name>
</gene>
<accession>A0A1T4YQK7</accession>
<dbReference type="PANTHER" id="PTHR33055">
    <property type="entry name" value="TRANSPOSASE FOR INSERTION SEQUENCE ELEMENT IS1111A"/>
    <property type="match status" value="1"/>
</dbReference>
<evidence type="ECO:0000313" key="5">
    <source>
        <dbReference type="Proteomes" id="UP000189735"/>
    </source>
</evidence>
<dbReference type="GO" id="GO:0004803">
    <property type="term" value="F:transposase activity"/>
    <property type="evidence" value="ECO:0007669"/>
    <property type="project" value="InterPro"/>
</dbReference>
<dbReference type="Pfam" id="PF01548">
    <property type="entry name" value="DEDD_Tnp_IS110"/>
    <property type="match status" value="1"/>
</dbReference>
<dbReference type="Pfam" id="PF02371">
    <property type="entry name" value="Transposase_20"/>
    <property type="match status" value="1"/>
</dbReference>